<evidence type="ECO:0000256" key="5">
    <source>
        <dbReference type="ARBA" id="ARBA00022679"/>
    </source>
</evidence>
<dbReference type="EMBL" id="CP047593">
    <property type="protein sequence ID" value="QHI69980.1"/>
    <property type="molecule type" value="Genomic_DNA"/>
</dbReference>
<dbReference type="PANTHER" id="PTHR39321">
    <property type="entry name" value="NICOTINATE-NUCLEOTIDE ADENYLYLTRANSFERASE-RELATED"/>
    <property type="match status" value="1"/>
</dbReference>
<dbReference type="InterPro" id="IPR014729">
    <property type="entry name" value="Rossmann-like_a/b/a_fold"/>
</dbReference>
<accession>A0A6P1M5W5</accession>
<dbReference type="RefSeq" id="WP_160629159.1">
    <property type="nucleotide sequence ID" value="NZ_CP047593.1"/>
</dbReference>
<comment type="similarity">
    <text evidence="3 11">Belongs to the NadD family.</text>
</comment>
<evidence type="ECO:0000256" key="9">
    <source>
        <dbReference type="ARBA" id="ARBA00023027"/>
    </source>
</evidence>
<keyword evidence="14" id="KW-1185">Reference proteome</keyword>
<evidence type="ECO:0000256" key="6">
    <source>
        <dbReference type="ARBA" id="ARBA00022695"/>
    </source>
</evidence>
<evidence type="ECO:0000256" key="4">
    <source>
        <dbReference type="ARBA" id="ARBA00022642"/>
    </source>
</evidence>
<keyword evidence="8 11" id="KW-0067">ATP-binding</keyword>
<dbReference type="NCBIfam" id="TIGR00125">
    <property type="entry name" value="cyt_tran_rel"/>
    <property type="match status" value="1"/>
</dbReference>
<dbReference type="NCBIfam" id="NF000840">
    <property type="entry name" value="PRK00071.1-3"/>
    <property type="match status" value="1"/>
</dbReference>
<dbReference type="SUPFAM" id="SSF52374">
    <property type="entry name" value="Nucleotidylyl transferase"/>
    <property type="match status" value="1"/>
</dbReference>
<evidence type="ECO:0000256" key="11">
    <source>
        <dbReference type="HAMAP-Rule" id="MF_00244"/>
    </source>
</evidence>
<dbReference type="Gene3D" id="3.40.50.620">
    <property type="entry name" value="HUPs"/>
    <property type="match status" value="1"/>
</dbReference>
<keyword evidence="5 11" id="KW-0808">Transferase</keyword>
<reference evidence="13 14" key="1">
    <citation type="submission" date="2020-01" db="EMBL/GenBank/DDBJ databases">
        <title>Ponticoccus aerotolerans gen. nov., sp. nov., an anaerobic bacterium and proposal of Ponticoccusceae fam. nov., Ponticoccusles ord. nov. and Ponticoccuse classis nov. in the phylum Kiritimatiellaeota.</title>
        <authorList>
            <person name="Zhou L.Y."/>
            <person name="Du Z.J."/>
        </authorList>
    </citation>
    <scope>NUCLEOTIDE SEQUENCE [LARGE SCALE GENOMIC DNA]</scope>
    <source>
        <strain evidence="13 14">S-5007</strain>
    </source>
</reference>
<evidence type="ECO:0000256" key="10">
    <source>
        <dbReference type="ARBA" id="ARBA00048721"/>
    </source>
</evidence>
<organism evidence="13 14">
    <name type="scientific">Tichowtungia aerotolerans</name>
    <dbReference type="NCBI Taxonomy" id="2697043"/>
    <lineage>
        <taxon>Bacteria</taxon>
        <taxon>Pseudomonadati</taxon>
        <taxon>Kiritimatiellota</taxon>
        <taxon>Tichowtungiia</taxon>
        <taxon>Tichowtungiales</taxon>
        <taxon>Tichowtungiaceae</taxon>
        <taxon>Tichowtungia</taxon>
    </lineage>
</organism>
<dbReference type="KEGG" id="taer:GT409_11135"/>
<dbReference type="EC" id="2.7.7.18" evidence="11"/>
<evidence type="ECO:0000256" key="7">
    <source>
        <dbReference type="ARBA" id="ARBA00022741"/>
    </source>
</evidence>
<dbReference type="InterPro" id="IPR005248">
    <property type="entry name" value="NadD/NMNAT"/>
</dbReference>
<evidence type="ECO:0000313" key="13">
    <source>
        <dbReference type="EMBL" id="QHI69980.1"/>
    </source>
</evidence>
<gene>
    <name evidence="11 13" type="primary">nadD</name>
    <name evidence="13" type="ORF">GT409_11135</name>
</gene>
<evidence type="ECO:0000259" key="12">
    <source>
        <dbReference type="Pfam" id="PF01467"/>
    </source>
</evidence>
<evidence type="ECO:0000256" key="2">
    <source>
        <dbReference type="ARBA" id="ARBA00005019"/>
    </source>
</evidence>
<dbReference type="PANTHER" id="PTHR39321:SF3">
    <property type="entry name" value="PHOSPHOPANTETHEINE ADENYLYLTRANSFERASE"/>
    <property type="match status" value="1"/>
</dbReference>
<keyword evidence="4 11" id="KW-0662">Pyridine nucleotide biosynthesis</keyword>
<dbReference type="HAMAP" id="MF_00244">
    <property type="entry name" value="NaMN_adenylyltr"/>
    <property type="match status" value="1"/>
</dbReference>
<dbReference type="GO" id="GO:0004515">
    <property type="term" value="F:nicotinate-nucleotide adenylyltransferase activity"/>
    <property type="evidence" value="ECO:0007669"/>
    <property type="project" value="UniProtKB-UniRule"/>
</dbReference>
<evidence type="ECO:0000256" key="1">
    <source>
        <dbReference type="ARBA" id="ARBA00002324"/>
    </source>
</evidence>
<dbReference type="InterPro" id="IPR004821">
    <property type="entry name" value="Cyt_trans-like"/>
</dbReference>
<dbReference type="UniPathway" id="UPA00253">
    <property type="reaction ID" value="UER00332"/>
</dbReference>
<evidence type="ECO:0000313" key="14">
    <source>
        <dbReference type="Proteomes" id="UP000464954"/>
    </source>
</evidence>
<dbReference type="Pfam" id="PF01467">
    <property type="entry name" value="CTP_transf_like"/>
    <property type="match status" value="1"/>
</dbReference>
<evidence type="ECO:0000256" key="3">
    <source>
        <dbReference type="ARBA" id="ARBA00009014"/>
    </source>
</evidence>
<comment type="function">
    <text evidence="1 11">Catalyzes the reversible adenylation of nicotinate mononucleotide (NaMN) to nicotinic acid adenine dinucleotide (NaAD).</text>
</comment>
<dbReference type="NCBIfam" id="TIGR00482">
    <property type="entry name" value="nicotinate (nicotinamide) nucleotide adenylyltransferase"/>
    <property type="match status" value="1"/>
</dbReference>
<proteinExistence type="inferred from homology"/>
<feature type="domain" description="Cytidyltransferase-like" evidence="12">
    <location>
        <begin position="11"/>
        <end position="180"/>
    </location>
</feature>
<dbReference type="GO" id="GO:0005524">
    <property type="term" value="F:ATP binding"/>
    <property type="evidence" value="ECO:0007669"/>
    <property type="project" value="UniProtKB-KW"/>
</dbReference>
<sequence length="206" mass="23150">MEEKRTERIGIFGGSFDPVHIGHLIVAQDAVEQLELDQLIFVPAAVSPLKQDRAPVDGRHRLEMLRLATADHLRFDVSDIELVRGGVSYTIDTIRQLKFEHPGAELFFIIGMDSMVDLHRWHCSKELLESCTVVPLARGGECPGKVAAESGLPSGWKEKLFSRLIRIHEIEVSASEIRMRIAEGLSIQTLVPPEVEMYIAEHNLYT</sequence>
<dbReference type="GO" id="GO:0009435">
    <property type="term" value="P:NAD+ biosynthetic process"/>
    <property type="evidence" value="ECO:0007669"/>
    <property type="project" value="UniProtKB-UniRule"/>
</dbReference>
<dbReference type="Proteomes" id="UP000464954">
    <property type="component" value="Chromosome"/>
</dbReference>
<dbReference type="AlphaFoldDB" id="A0A6P1M5W5"/>
<comment type="catalytic activity">
    <reaction evidence="10 11">
        <text>nicotinate beta-D-ribonucleotide + ATP + H(+) = deamido-NAD(+) + diphosphate</text>
        <dbReference type="Rhea" id="RHEA:22860"/>
        <dbReference type="ChEBI" id="CHEBI:15378"/>
        <dbReference type="ChEBI" id="CHEBI:30616"/>
        <dbReference type="ChEBI" id="CHEBI:33019"/>
        <dbReference type="ChEBI" id="CHEBI:57502"/>
        <dbReference type="ChEBI" id="CHEBI:58437"/>
        <dbReference type="EC" id="2.7.7.18"/>
    </reaction>
</comment>
<name>A0A6P1M5W5_9BACT</name>
<evidence type="ECO:0000256" key="8">
    <source>
        <dbReference type="ARBA" id="ARBA00022840"/>
    </source>
</evidence>
<protein>
    <recommendedName>
        <fullName evidence="11">Probable nicotinate-nucleotide adenylyltransferase</fullName>
        <ecNumber evidence="11">2.7.7.18</ecNumber>
    </recommendedName>
    <alternativeName>
        <fullName evidence="11">Deamido-NAD(+) diphosphorylase</fullName>
    </alternativeName>
    <alternativeName>
        <fullName evidence="11">Deamido-NAD(+) pyrophosphorylase</fullName>
    </alternativeName>
    <alternativeName>
        <fullName evidence="11">Nicotinate mononucleotide adenylyltransferase</fullName>
        <shortName evidence="11">NaMN adenylyltransferase</shortName>
    </alternativeName>
</protein>
<keyword evidence="9 11" id="KW-0520">NAD</keyword>
<keyword evidence="7 11" id="KW-0547">Nucleotide-binding</keyword>
<comment type="pathway">
    <text evidence="2 11">Cofactor biosynthesis; NAD(+) biosynthesis; deamido-NAD(+) from nicotinate D-ribonucleotide: step 1/1.</text>
</comment>
<dbReference type="CDD" id="cd02165">
    <property type="entry name" value="NMNAT"/>
    <property type="match status" value="1"/>
</dbReference>
<keyword evidence="6 11" id="KW-0548">Nucleotidyltransferase</keyword>